<dbReference type="EMBL" id="NXGJ01000017">
    <property type="protein sequence ID" value="PRM86966.1"/>
    <property type="molecule type" value="Genomic_DNA"/>
</dbReference>
<dbReference type="GO" id="GO:0004141">
    <property type="term" value="F:dethiobiotin synthase activity"/>
    <property type="evidence" value="ECO:0007669"/>
    <property type="project" value="UniProtKB-UniRule"/>
</dbReference>
<comment type="function">
    <text evidence="2">Catalyzes a mechanistically unusual reaction, the ATP-dependent insertion of CO2 between the N7 and N8 nitrogen atoms of 7,8-diaminopelargonic acid (DAPA, also called 7,8-diammoniononanoate) to form a ureido ring.</text>
</comment>
<comment type="similarity">
    <text evidence="2">Belongs to the dethiobiotin synthetase family.</text>
</comment>
<dbReference type="RefSeq" id="WP_105909796.1">
    <property type="nucleotide sequence ID" value="NZ_NXGJ01000017.1"/>
</dbReference>
<dbReference type="Proteomes" id="UP000239065">
    <property type="component" value="Unassembled WGS sequence"/>
</dbReference>
<reference evidence="3 4" key="1">
    <citation type="submission" date="2017-09" db="EMBL/GenBank/DDBJ databases">
        <title>Reassesment of A. cryaerophilus.</title>
        <authorList>
            <person name="Perez-Cataluna A."/>
            <person name="Collado L."/>
            <person name="Salgado O."/>
            <person name="Lefinanco V."/>
            <person name="Figueras M.J."/>
        </authorList>
    </citation>
    <scope>NUCLEOTIDE SEQUENCE [LARGE SCALE GENOMIC DNA]</scope>
    <source>
        <strain evidence="3 4">LMG 9861</strain>
    </source>
</reference>
<comment type="pathway">
    <text evidence="2">Cofactor biosynthesis; biotin biosynthesis; biotin from 7,8-diaminononanoate: step 1/2.</text>
</comment>
<evidence type="ECO:0000313" key="4">
    <source>
        <dbReference type="Proteomes" id="UP000239065"/>
    </source>
</evidence>
<sequence length="214" mass="24699">MKINPQDYIGKAIFITATNTNVGKTFASEVFLKYFAKQGLKVGYFKPIETGVLNNSPLDGMKMFELVKKLNPNFLKLTINDIVPYQFTLPASPYVAKGNTFLDIDFLIEKKEYLQTFCDVLIIEGAGGLFVPIKKDFFMIDFIKELRVKTFLITSSKLGCINDTLLSIESLKNKQIDFDFFINLYEDKDSFEEVSKPFLKDYFKELKFLQDYKI</sequence>
<feature type="binding site" evidence="2">
    <location>
        <begin position="124"/>
        <end position="127"/>
    </location>
    <ligand>
        <name>ATP</name>
        <dbReference type="ChEBI" id="CHEBI:30616"/>
    </ligand>
</feature>
<dbReference type="GO" id="GO:0009102">
    <property type="term" value="P:biotin biosynthetic process"/>
    <property type="evidence" value="ECO:0007669"/>
    <property type="project" value="UniProtKB-UniRule"/>
</dbReference>
<dbReference type="Pfam" id="PF13500">
    <property type="entry name" value="AAA_26"/>
    <property type="match status" value="1"/>
</dbReference>
<dbReference type="NCBIfam" id="TIGR00347">
    <property type="entry name" value="bioD"/>
    <property type="match status" value="1"/>
</dbReference>
<comment type="caution">
    <text evidence="3">The sequence shown here is derived from an EMBL/GenBank/DDBJ whole genome shotgun (WGS) entry which is preliminary data.</text>
</comment>
<name>A0A2S9SK60_9BACT</name>
<dbReference type="EC" id="6.3.3.3" evidence="2"/>
<dbReference type="Gene3D" id="3.40.50.300">
    <property type="entry name" value="P-loop containing nucleotide triphosphate hydrolases"/>
    <property type="match status" value="1"/>
</dbReference>
<keyword evidence="1 2" id="KW-0093">Biotin biosynthesis</keyword>
<keyword evidence="2" id="KW-0479">Metal-binding</keyword>
<feature type="binding site" evidence="2">
    <location>
        <position position="62"/>
    </location>
    <ligand>
        <name>Mg(2+)</name>
        <dbReference type="ChEBI" id="CHEBI:18420"/>
    </ligand>
</feature>
<comment type="caution">
    <text evidence="2">Lacks conserved residue(s) required for the propagation of feature annotation.</text>
</comment>
<protein>
    <recommendedName>
        <fullName evidence="2">ATP-dependent dethiobiotin synthetase BioD</fullName>
        <ecNumber evidence="2">6.3.3.3</ecNumber>
    </recommendedName>
    <alternativeName>
        <fullName evidence="2">DTB synthetase</fullName>
        <shortName evidence="2">DTBS</shortName>
    </alternativeName>
    <alternativeName>
        <fullName evidence="2">Dethiobiotin synthase</fullName>
    </alternativeName>
</protein>
<dbReference type="GO" id="GO:0000287">
    <property type="term" value="F:magnesium ion binding"/>
    <property type="evidence" value="ECO:0007669"/>
    <property type="project" value="UniProtKB-UniRule"/>
</dbReference>
<feature type="binding site" evidence="2">
    <location>
        <position position="25"/>
    </location>
    <ligand>
        <name>Mg(2+)</name>
        <dbReference type="ChEBI" id="CHEBI:18420"/>
    </ligand>
</feature>
<dbReference type="InterPro" id="IPR027417">
    <property type="entry name" value="P-loop_NTPase"/>
</dbReference>
<dbReference type="AlphaFoldDB" id="A0A2S9SK60"/>
<dbReference type="PANTHER" id="PTHR43210">
    <property type="entry name" value="DETHIOBIOTIN SYNTHETASE"/>
    <property type="match status" value="1"/>
</dbReference>
<comment type="catalytic activity">
    <reaction evidence="2">
        <text>(7R,8S)-7,8-diammoniononanoate + CO2 + ATP = (4R,5S)-dethiobiotin + ADP + phosphate + 3 H(+)</text>
        <dbReference type="Rhea" id="RHEA:15805"/>
        <dbReference type="ChEBI" id="CHEBI:15378"/>
        <dbReference type="ChEBI" id="CHEBI:16526"/>
        <dbReference type="ChEBI" id="CHEBI:30616"/>
        <dbReference type="ChEBI" id="CHEBI:43474"/>
        <dbReference type="ChEBI" id="CHEBI:149469"/>
        <dbReference type="ChEBI" id="CHEBI:149473"/>
        <dbReference type="ChEBI" id="CHEBI:456216"/>
        <dbReference type="EC" id="6.3.3.3"/>
    </reaction>
</comment>
<feature type="binding site" evidence="2">
    <location>
        <position position="124"/>
    </location>
    <ligand>
        <name>Mg(2+)</name>
        <dbReference type="ChEBI" id="CHEBI:18420"/>
    </ligand>
</feature>
<evidence type="ECO:0000256" key="1">
    <source>
        <dbReference type="ARBA" id="ARBA00022756"/>
    </source>
</evidence>
<dbReference type="InterPro" id="IPR004472">
    <property type="entry name" value="DTB_synth_BioD"/>
</dbReference>
<proteinExistence type="inferred from homology"/>
<comment type="subunit">
    <text evidence="2">Homodimer.</text>
</comment>
<dbReference type="CDD" id="cd03109">
    <property type="entry name" value="DTBS"/>
    <property type="match status" value="1"/>
</dbReference>
<comment type="cofactor">
    <cofactor evidence="2">
        <name>Mg(2+)</name>
        <dbReference type="ChEBI" id="CHEBI:18420"/>
    </cofactor>
</comment>
<keyword evidence="2" id="KW-0963">Cytoplasm</keyword>
<feature type="binding site" evidence="2">
    <location>
        <begin position="21"/>
        <end position="26"/>
    </location>
    <ligand>
        <name>ATP</name>
        <dbReference type="ChEBI" id="CHEBI:30616"/>
    </ligand>
</feature>
<evidence type="ECO:0000256" key="2">
    <source>
        <dbReference type="HAMAP-Rule" id="MF_00336"/>
    </source>
</evidence>
<organism evidence="3 4">
    <name type="scientific">Aliarcobacter cryaerophilus</name>
    <dbReference type="NCBI Taxonomy" id="28198"/>
    <lineage>
        <taxon>Bacteria</taxon>
        <taxon>Pseudomonadati</taxon>
        <taxon>Campylobacterota</taxon>
        <taxon>Epsilonproteobacteria</taxon>
        <taxon>Campylobacterales</taxon>
        <taxon>Arcobacteraceae</taxon>
        <taxon>Aliarcobacter</taxon>
    </lineage>
</organism>
<gene>
    <name evidence="2 3" type="primary">bioD</name>
    <name evidence="3" type="ORF">CJ669_09930</name>
</gene>
<dbReference type="SUPFAM" id="SSF52540">
    <property type="entry name" value="P-loop containing nucleoside triphosphate hydrolases"/>
    <property type="match status" value="1"/>
</dbReference>
<accession>A0A2S9SK60</accession>
<dbReference type="PIRSF" id="PIRSF006755">
    <property type="entry name" value="DTB_synth"/>
    <property type="match status" value="1"/>
</dbReference>
<dbReference type="PANTHER" id="PTHR43210:SF5">
    <property type="entry name" value="DETHIOBIOTIN SYNTHETASE"/>
    <property type="match status" value="1"/>
</dbReference>
<dbReference type="HAMAP" id="MF_00336">
    <property type="entry name" value="BioD"/>
    <property type="match status" value="1"/>
</dbReference>
<keyword evidence="2" id="KW-0067">ATP-binding</keyword>
<keyword evidence="2" id="KW-0460">Magnesium</keyword>
<dbReference type="GO" id="GO:0005829">
    <property type="term" value="C:cytosol"/>
    <property type="evidence" value="ECO:0007669"/>
    <property type="project" value="TreeGrafter"/>
</dbReference>
<comment type="subcellular location">
    <subcellularLocation>
        <location evidence="2">Cytoplasm</location>
    </subcellularLocation>
</comment>
<keyword evidence="2" id="KW-0547">Nucleotide-binding</keyword>
<feature type="active site" evidence="2">
    <location>
        <position position="46"/>
    </location>
</feature>
<dbReference type="UniPathway" id="UPA00078">
    <property type="reaction ID" value="UER00161"/>
</dbReference>
<evidence type="ECO:0000313" key="3">
    <source>
        <dbReference type="EMBL" id="PRM86966.1"/>
    </source>
</evidence>
<feature type="binding site" evidence="2">
    <location>
        <position position="50"/>
    </location>
    <ligand>
        <name>substrate</name>
    </ligand>
</feature>
<keyword evidence="2" id="KW-0436">Ligase</keyword>
<dbReference type="GO" id="GO:0005524">
    <property type="term" value="F:ATP binding"/>
    <property type="evidence" value="ECO:0007669"/>
    <property type="project" value="UniProtKB-UniRule"/>
</dbReference>